<comment type="caution">
    <text evidence="2">The sequence shown here is derived from an EMBL/GenBank/DDBJ whole genome shotgun (WGS) entry which is preliminary data.</text>
</comment>
<dbReference type="OrthoDB" id="2444141at2759"/>
<sequence>MLWVLNSFVGSEGFVYGLGGFLCRFGNKLTIKDAIDYVAALWNKVDKLTMANCWTKTGILPMVLDDNVELSHNTYLETIESEENEIHELVNNSYISTEEVLDDNQIIKTILAEQLEYKQGDPDDSNEEPSKISSTEGLNEF</sequence>
<protein>
    <submittedName>
        <fullName evidence="2">2775_t:CDS:1</fullName>
    </submittedName>
</protein>
<dbReference type="AlphaFoldDB" id="A0A9N9H3L0"/>
<organism evidence="2 3">
    <name type="scientific">Dentiscutata erythropus</name>
    <dbReference type="NCBI Taxonomy" id="1348616"/>
    <lineage>
        <taxon>Eukaryota</taxon>
        <taxon>Fungi</taxon>
        <taxon>Fungi incertae sedis</taxon>
        <taxon>Mucoromycota</taxon>
        <taxon>Glomeromycotina</taxon>
        <taxon>Glomeromycetes</taxon>
        <taxon>Diversisporales</taxon>
        <taxon>Gigasporaceae</taxon>
        <taxon>Dentiscutata</taxon>
    </lineage>
</organism>
<name>A0A9N9H3L0_9GLOM</name>
<accession>A0A9N9H3L0</accession>
<feature type="compositionally biased region" description="Polar residues" evidence="1">
    <location>
        <begin position="131"/>
        <end position="141"/>
    </location>
</feature>
<evidence type="ECO:0000256" key="1">
    <source>
        <dbReference type="SAM" id="MobiDB-lite"/>
    </source>
</evidence>
<evidence type="ECO:0000313" key="3">
    <source>
        <dbReference type="Proteomes" id="UP000789405"/>
    </source>
</evidence>
<dbReference type="EMBL" id="CAJVPY010005515">
    <property type="protein sequence ID" value="CAG8644753.1"/>
    <property type="molecule type" value="Genomic_DNA"/>
</dbReference>
<gene>
    <name evidence="2" type="ORF">DERYTH_LOCUS9853</name>
</gene>
<reference evidence="2" key="1">
    <citation type="submission" date="2021-06" db="EMBL/GenBank/DDBJ databases">
        <authorList>
            <person name="Kallberg Y."/>
            <person name="Tangrot J."/>
            <person name="Rosling A."/>
        </authorList>
    </citation>
    <scope>NUCLEOTIDE SEQUENCE</scope>
    <source>
        <strain evidence="2">MA453B</strain>
    </source>
</reference>
<evidence type="ECO:0000313" key="2">
    <source>
        <dbReference type="EMBL" id="CAG8644753.1"/>
    </source>
</evidence>
<dbReference type="Proteomes" id="UP000789405">
    <property type="component" value="Unassembled WGS sequence"/>
</dbReference>
<keyword evidence="3" id="KW-1185">Reference proteome</keyword>
<feature type="region of interest" description="Disordered" evidence="1">
    <location>
        <begin position="117"/>
        <end position="141"/>
    </location>
</feature>
<proteinExistence type="predicted"/>